<gene>
    <name evidence="3" type="ORF">C7K55_03920</name>
</gene>
<dbReference type="InterPro" id="IPR013237">
    <property type="entry name" value="Phage_T7_Gp4_N"/>
</dbReference>
<evidence type="ECO:0000313" key="3">
    <source>
        <dbReference type="EMBL" id="PSJ06601.1"/>
    </source>
</evidence>
<dbReference type="InterPro" id="IPR045951">
    <property type="entry name" value="DUF6371"/>
</dbReference>
<dbReference type="SMART" id="SM00778">
    <property type="entry name" value="Prim_Zn_Ribbon"/>
    <property type="match status" value="1"/>
</dbReference>
<dbReference type="Gene3D" id="3.90.580.10">
    <property type="entry name" value="Zinc finger, CHC2-type domain"/>
    <property type="match status" value="1"/>
</dbReference>
<dbReference type="Pfam" id="PF19898">
    <property type="entry name" value="DUF6371"/>
    <property type="match status" value="1"/>
</dbReference>
<dbReference type="Gene3D" id="3.40.1360.10">
    <property type="match status" value="1"/>
</dbReference>
<protein>
    <recommendedName>
        <fullName evidence="2">DNA primase/helicase Gp4 N-terminal Bacteriophage T7-like domain-containing protein</fullName>
    </recommendedName>
</protein>
<feature type="compositionally biased region" description="Low complexity" evidence="1">
    <location>
        <begin position="361"/>
        <end position="381"/>
    </location>
</feature>
<dbReference type="GO" id="GO:0006260">
    <property type="term" value="P:DNA replication"/>
    <property type="evidence" value="ECO:0007669"/>
    <property type="project" value="InterPro"/>
</dbReference>
<feature type="domain" description="DNA primase/helicase Gp4 N-terminal Bacteriophage T7-like" evidence="2">
    <location>
        <begin position="81"/>
        <end position="124"/>
    </location>
</feature>
<dbReference type="SUPFAM" id="SSF57783">
    <property type="entry name" value="Zinc beta-ribbon"/>
    <property type="match status" value="1"/>
</dbReference>
<feature type="region of interest" description="Disordered" evidence="1">
    <location>
        <begin position="153"/>
        <end position="184"/>
    </location>
</feature>
<organism evidence="3 4">
    <name type="scientific">Cyanobium usitatum str. Tous</name>
    <dbReference type="NCBI Taxonomy" id="2116684"/>
    <lineage>
        <taxon>Bacteria</taxon>
        <taxon>Bacillati</taxon>
        <taxon>Cyanobacteriota</taxon>
        <taxon>Cyanophyceae</taxon>
        <taxon>Synechococcales</taxon>
        <taxon>Prochlorococcaceae</taxon>
        <taxon>Cyanobium</taxon>
    </lineage>
</organism>
<name>A0A2P7MZI3_9CYAN</name>
<accession>A0A2P7MZI3</accession>
<proteinExistence type="predicted"/>
<feature type="compositionally biased region" description="Pro residues" evidence="1">
    <location>
        <begin position="382"/>
        <end position="392"/>
    </location>
</feature>
<sequence>MPAGVTAPSAARRHCGRCWMPPWTANSCWTDRIGHHRIPPRPQQRAGEPEPMASDAIAAARGRWPEILASLAGLSGEQLSNRHQPCPLCAGTDRYRFDDKDGSGSWFCNQCGGKDQRGGAGSGIDLLMRRQGWNFVEAARQVEAFLGLVPDHQGTSAGRATSRNGKPWRMPEKPPADAQPPPLNRGATAQWAYRNGSGEVLFWIQRIRLRSGGKAFLHRVWLDGAWHRPSRRDAFTCDWPTPRPLYGLPDLLQRPEAPVLVVEGEGTAAAAARLFPQHVVLSWANGSKAIAKADWTPLAGRSVTLWPDADAAGLEAMQSLAALLHPLDCQLHLIALPGDLPQGWDLADADWTPRQAARLLAKAAQPWQPSGPGADGSGDSASPPPAPALAAAPSPPTPFLCLGYDADANFYQPGRTGQVIRLPRGCHTATHLVALAPLEYWESLYPSRSGVNWPAAASDLHKGSAAMGIFAVERIRGRGAWWDEGRTVLHLGDRLITPDGEHPITKPFRSRHIYQRLKRLEGPCRVEPLTVQEAAVIVGIANRFRWEVPASGTLLLGWVVLAPICGALRWRPHLWLTAGAGSGKSQILDRFVAPLLGDLSLVVVGATTEAGLRQTICCDAVPVVFDEAESNEKGDQQRMQAILSLARVASSESSAEMLKGSPSGDVSRYRVRSMFLMSSIATALKQGADKSRFAQLTLRSPTEMGKEEREVHWQSLDRDLERHITPELARRLIARTVSLIPVIRQSVVVFSAAAGRHFDSQRLGDQYGTLMAGAWSLLSDAVPTQEEAEHCIACHDWESYSQSTEVPDEARCIQTILQRQVRVETDDKPVTRTIGELVELAACHSSCIDVSPGLAAQTLGRHGLRVDQDRLLVSNTAKAIEQFLADTAWQNSWPVVLLRLAGAQRAGPVRFCGAGMVSRAVAIPLGEL</sequence>
<dbReference type="GO" id="GO:0008270">
    <property type="term" value="F:zinc ion binding"/>
    <property type="evidence" value="ECO:0007669"/>
    <property type="project" value="InterPro"/>
</dbReference>
<dbReference type="InterPro" id="IPR034154">
    <property type="entry name" value="TOPRIM_DnaG/twinkle"/>
</dbReference>
<dbReference type="InterPro" id="IPR036977">
    <property type="entry name" value="DNA_primase_Znf_CHC2"/>
</dbReference>
<dbReference type="GO" id="GO:0004386">
    <property type="term" value="F:helicase activity"/>
    <property type="evidence" value="ECO:0007669"/>
    <property type="project" value="InterPro"/>
</dbReference>
<evidence type="ECO:0000313" key="4">
    <source>
        <dbReference type="Proteomes" id="UP000243002"/>
    </source>
</evidence>
<dbReference type="EMBL" id="PXXO01000003">
    <property type="protein sequence ID" value="PSJ06601.1"/>
    <property type="molecule type" value="Genomic_DNA"/>
</dbReference>
<feature type="region of interest" description="Disordered" evidence="1">
    <location>
        <begin position="361"/>
        <end position="392"/>
    </location>
</feature>
<dbReference type="Proteomes" id="UP000243002">
    <property type="component" value="Unassembled WGS sequence"/>
</dbReference>
<evidence type="ECO:0000256" key="1">
    <source>
        <dbReference type="SAM" id="MobiDB-lite"/>
    </source>
</evidence>
<dbReference type="CDD" id="cd01029">
    <property type="entry name" value="TOPRIM_primases"/>
    <property type="match status" value="1"/>
</dbReference>
<dbReference type="AlphaFoldDB" id="A0A2P7MZI3"/>
<feature type="compositionally biased region" description="Polar residues" evidence="1">
    <location>
        <begin position="153"/>
        <end position="164"/>
    </location>
</feature>
<dbReference type="Pfam" id="PF08273">
    <property type="entry name" value="Zn_Ribbon_Prim"/>
    <property type="match status" value="1"/>
</dbReference>
<comment type="caution">
    <text evidence="3">The sequence shown here is derived from an EMBL/GenBank/DDBJ whole genome shotgun (WGS) entry which is preliminary data.</text>
</comment>
<dbReference type="GO" id="GO:0003677">
    <property type="term" value="F:DNA binding"/>
    <property type="evidence" value="ECO:0007669"/>
    <property type="project" value="InterPro"/>
</dbReference>
<evidence type="ECO:0000259" key="2">
    <source>
        <dbReference type="SMART" id="SM00778"/>
    </source>
</evidence>
<reference evidence="3 4" key="1">
    <citation type="journal article" date="2018" name="Environ. Microbiol.">
        <title>Ecological and genomic features of two widespread freshwater picocyanobacteria.</title>
        <authorList>
            <person name="Cabello-Yeves P.J."/>
            <person name="Picazo A."/>
            <person name="Camacho A."/>
            <person name="Callieri C."/>
            <person name="Rosselli R."/>
            <person name="Roda-Garcia J.J."/>
            <person name="Coutinho F.H."/>
            <person name="Rodriguez-Valera F."/>
        </authorList>
    </citation>
    <scope>NUCLEOTIDE SEQUENCE [LARGE SCALE GENOMIC DNA]</scope>
    <source>
        <strain evidence="3 4">Tous</strain>
    </source>
</reference>
<keyword evidence="4" id="KW-1185">Reference proteome</keyword>